<evidence type="ECO:0000256" key="1">
    <source>
        <dbReference type="SAM" id="MobiDB-lite"/>
    </source>
</evidence>
<gene>
    <name evidence="2" type="ORF">MDA_GLEAN10016933</name>
</gene>
<feature type="compositionally biased region" description="Polar residues" evidence="1">
    <location>
        <begin position="37"/>
        <end position="67"/>
    </location>
</feature>
<evidence type="ECO:0000313" key="3">
    <source>
        <dbReference type="Proteomes" id="UP000010556"/>
    </source>
</evidence>
<accession>L5LAM5</accession>
<reference evidence="3" key="1">
    <citation type="journal article" date="2013" name="Science">
        <title>Comparative analysis of bat genomes provides insight into the evolution of flight and immunity.</title>
        <authorList>
            <person name="Zhang G."/>
            <person name="Cowled C."/>
            <person name="Shi Z."/>
            <person name="Huang Z."/>
            <person name="Bishop-Lilly K.A."/>
            <person name="Fang X."/>
            <person name="Wynne J.W."/>
            <person name="Xiong Z."/>
            <person name="Baker M.L."/>
            <person name="Zhao W."/>
            <person name="Tachedjian M."/>
            <person name="Zhu Y."/>
            <person name="Zhou P."/>
            <person name="Jiang X."/>
            <person name="Ng J."/>
            <person name="Yang L."/>
            <person name="Wu L."/>
            <person name="Xiao J."/>
            <person name="Feng Y."/>
            <person name="Chen Y."/>
            <person name="Sun X."/>
            <person name="Zhang Y."/>
            <person name="Marsh G.A."/>
            <person name="Crameri G."/>
            <person name="Broder C.C."/>
            <person name="Frey K.G."/>
            <person name="Wang L.F."/>
            <person name="Wang J."/>
        </authorList>
    </citation>
    <scope>NUCLEOTIDE SEQUENCE [LARGE SCALE GENOMIC DNA]</scope>
</reference>
<feature type="region of interest" description="Disordered" evidence="1">
    <location>
        <begin position="36"/>
        <end position="74"/>
    </location>
</feature>
<evidence type="ECO:0000313" key="2">
    <source>
        <dbReference type="EMBL" id="ELK23252.1"/>
    </source>
</evidence>
<name>L5LAM5_MYODS</name>
<organism evidence="2 3">
    <name type="scientific">Myotis davidii</name>
    <name type="common">David's myotis</name>
    <dbReference type="NCBI Taxonomy" id="225400"/>
    <lineage>
        <taxon>Eukaryota</taxon>
        <taxon>Metazoa</taxon>
        <taxon>Chordata</taxon>
        <taxon>Craniata</taxon>
        <taxon>Vertebrata</taxon>
        <taxon>Euteleostomi</taxon>
        <taxon>Mammalia</taxon>
        <taxon>Eutheria</taxon>
        <taxon>Laurasiatheria</taxon>
        <taxon>Chiroptera</taxon>
        <taxon>Yangochiroptera</taxon>
        <taxon>Vespertilionidae</taxon>
        <taxon>Myotis</taxon>
    </lineage>
</organism>
<proteinExistence type="predicted"/>
<sequence length="74" mass="7503">MPAPLTPAASAQHRSQSLGTISRCKRRLLALIAPEGFSTSPAPEGQSGQQLLLTPTAGASPNHSTASVGLPADK</sequence>
<dbReference type="AlphaFoldDB" id="L5LAM5"/>
<protein>
    <submittedName>
        <fullName evidence="2">Uncharacterized protein</fullName>
    </submittedName>
</protein>
<keyword evidence="3" id="KW-1185">Reference proteome</keyword>
<dbReference type="EMBL" id="KB113775">
    <property type="protein sequence ID" value="ELK23252.1"/>
    <property type="molecule type" value="Genomic_DNA"/>
</dbReference>
<dbReference type="Proteomes" id="UP000010556">
    <property type="component" value="Unassembled WGS sequence"/>
</dbReference>